<keyword evidence="1" id="KW-0001">2Fe-2S</keyword>
<dbReference type="PROSITE" id="PS51085">
    <property type="entry name" value="2FE2S_FER_2"/>
    <property type="match status" value="1"/>
</dbReference>
<dbReference type="EMBL" id="CAADIL010000007">
    <property type="protein sequence ID" value="VFR65169.1"/>
    <property type="molecule type" value="Genomic_DNA"/>
</dbReference>
<gene>
    <name evidence="7" type="ORF">ANDA3_0251</name>
    <name evidence="8" type="ORF">DAR2_0123</name>
    <name evidence="9" type="ORF">DAR3_4569</name>
</gene>
<dbReference type="InterPro" id="IPR012675">
    <property type="entry name" value="Beta-grasp_dom_sf"/>
</dbReference>
<evidence type="ECO:0000256" key="4">
    <source>
        <dbReference type="ARBA" id="ARBA00023004"/>
    </source>
</evidence>
<protein>
    <submittedName>
        <fullName evidence="8">Aerobic-type carbon monoxide dehydrogenase, small subunit CoxS/CutS homologs</fullName>
    </submittedName>
</protein>
<dbReference type="Gene3D" id="3.10.20.30">
    <property type="match status" value="1"/>
</dbReference>
<dbReference type="InterPro" id="IPR002888">
    <property type="entry name" value="2Fe-2S-bd"/>
</dbReference>
<dbReference type="Pfam" id="PF01799">
    <property type="entry name" value="Fer2_2"/>
    <property type="match status" value="1"/>
</dbReference>
<evidence type="ECO:0000313" key="8">
    <source>
        <dbReference type="EMBL" id="VFR65169.1"/>
    </source>
</evidence>
<dbReference type="InterPro" id="IPR036884">
    <property type="entry name" value="2Fe-2S-bd_dom_sf"/>
</dbReference>
<dbReference type="Gene3D" id="1.10.150.120">
    <property type="entry name" value="[2Fe-2S]-binding domain"/>
    <property type="match status" value="1"/>
</dbReference>
<evidence type="ECO:0000313" key="7">
    <source>
        <dbReference type="EMBL" id="VFR41098.1"/>
    </source>
</evidence>
<dbReference type="EMBL" id="CAADIJ010000018">
    <property type="protein sequence ID" value="VFR73923.1"/>
    <property type="molecule type" value="Genomic_DNA"/>
</dbReference>
<evidence type="ECO:0000256" key="3">
    <source>
        <dbReference type="ARBA" id="ARBA00023002"/>
    </source>
</evidence>
<dbReference type="InterPro" id="IPR001041">
    <property type="entry name" value="2Fe-2S_ferredoxin-type"/>
</dbReference>
<organism evidence="8">
    <name type="scientific">plant metagenome</name>
    <dbReference type="NCBI Taxonomy" id="1297885"/>
    <lineage>
        <taxon>unclassified sequences</taxon>
        <taxon>metagenomes</taxon>
        <taxon>organismal metagenomes</taxon>
    </lineage>
</organism>
<dbReference type="Pfam" id="PF00111">
    <property type="entry name" value="Fer2"/>
    <property type="match status" value="1"/>
</dbReference>
<dbReference type="GO" id="GO:0016491">
    <property type="term" value="F:oxidoreductase activity"/>
    <property type="evidence" value="ECO:0007669"/>
    <property type="project" value="UniProtKB-KW"/>
</dbReference>
<evidence type="ECO:0000256" key="5">
    <source>
        <dbReference type="ARBA" id="ARBA00023014"/>
    </source>
</evidence>
<dbReference type="AlphaFoldDB" id="A0A484SVW6"/>
<reference evidence="8" key="1">
    <citation type="submission" date="2019-03" db="EMBL/GenBank/DDBJ databases">
        <authorList>
            <person name="Danneels B."/>
        </authorList>
    </citation>
    <scope>NUCLEOTIDE SEQUENCE</scope>
</reference>
<dbReference type="GO" id="GO:0046872">
    <property type="term" value="F:metal ion binding"/>
    <property type="evidence" value="ECO:0007669"/>
    <property type="project" value="UniProtKB-KW"/>
</dbReference>
<dbReference type="GO" id="GO:0051537">
    <property type="term" value="F:2 iron, 2 sulfur cluster binding"/>
    <property type="evidence" value="ECO:0007669"/>
    <property type="project" value="UniProtKB-KW"/>
</dbReference>
<evidence type="ECO:0000313" key="9">
    <source>
        <dbReference type="EMBL" id="VFR73923.1"/>
    </source>
</evidence>
<keyword evidence="4" id="KW-0408">Iron</keyword>
<dbReference type="SUPFAM" id="SSF54292">
    <property type="entry name" value="2Fe-2S ferredoxin-like"/>
    <property type="match status" value="1"/>
</dbReference>
<feature type="domain" description="2Fe-2S ferredoxin-type" evidence="6">
    <location>
        <begin position="2"/>
        <end position="78"/>
    </location>
</feature>
<sequence length="162" mass="17114">MIPLTLTVNGRAVQAGVEPRTSLADFLRDQQGLTGTNLGCEQGVCGACTLTVDGAPTRSCLLRAASCQGADVRSIEGYDDDAVMVQLRDAFRAEHALQCGFCTPGMLATARDIVTRLPDADDARVRLELSGNLCRCTGYVGIVRAIRRVLDARLATASQAAA</sequence>
<evidence type="ECO:0000256" key="2">
    <source>
        <dbReference type="ARBA" id="ARBA00022723"/>
    </source>
</evidence>
<dbReference type="EMBL" id="CAADIC010000026">
    <property type="protein sequence ID" value="VFR41098.1"/>
    <property type="molecule type" value="Genomic_DNA"/>
</dbReference>
<name>A0A484SVW6_9ZZZZ</name>
<dbReference type="InterPro" id="IPR006058">
    <property type="entry name" value="2Fe2S_fd_BS"/>
</dbReference>
<dbReference type="PANTHER" id="PTHR44379:SF8">
    <property type="entry name" value="XANTHINE DEHYDROGENASE IRON-SULFUR-BINDING SUBUNIT XDHC-RELATED"/>
    <property type="match status" value="1"/>
</dbReference>
<keyword evidence="2" id="KW-0479">Metal-binding</keyword>
<keyword evidence="3" id="KW-0560">Oxidoreductase</keyword>
<dbReference type="InterPro" id="IPR036010">
    <property type="entry name" value="2Fe-2S_ferredoxin-like_sf"/>
</dbReference>
<keyword evidence="5" id="KW-0411">Iron-sulfur</keyword>
<evidence type="ECO:0000256" key="1">
    <source>
        <dbReference type="ARBA" id="ARBA00022714"/>
    </source>
</evidence>
<proteinExistence type="predicted"/>
<dbReference type="SUPFAM" id="SSF47741">
    <property type="entry name" value="CO dehydrogenase ISP C-domain like"/>
    <property type="match status" value="1"/>
</dbReference>
<dbReference type="PROSITE" id="PS00197">
    <property type="entry name" value="2FE2S_FER_1"/>
    <property type="match status" value="1"/>
</dbReference>
<dbReference type="InterPro" id="IPR051452">
    <property type="entry name" value="Diverse_Oxidoreductases"/>
</dbReference>
<evidence type="ECO:0000259" key="6">
    <source>
        <dbReference type="PROSITE" id="PS51085"/>
    </source>
</evidence>
<accession>A0A484SVW6</accession>
<dbReference type="FunFam" id="3.10.20.30:FF:000020">
    <property type="entry name" value="Xanthine dehydrogenase iron-sulfur subunit"/>
    <property type="match status" value="1"/>
</dbReference>
<dbReference type="PANTHER" id="PTHR44379">
    <property type="entry name" value="OXIDOREDUCTASE WITH IRON-SULFUR SUBUNIT"/>
    <property type="match status" value="1"/>
</dbReference>